<reference evidence="3 4" key="1">
    <citation type="submission" date="2015-05" db="EMBL/GenBank/DDBJ databases">
        <title>Distinctive expansion of gene families associated with plant cell wall degradation and secondary metabolism in the genomes of grapevine trunk pathogens.</title>
        <authorList>
            <person name="Lawrence D.P."/>
            <person name="Travadon R."/>
            <person name="Rolshausen P.E."/>
            <person name="Baumgartner K."/>
        </authorList>
    </citation>
    <scope>NUCLEOTIDE SEQUENCE [LARGE SCALE GENOMIC DNA]</scope>
    <source>
        <strain evidence="3">DA912</strain>
    </source>
</reference>
<feature type="chain" id="PRO_5002545672" evidence="2">
    <location>
        <begin position="24"/>
        <end position="754"/>
    </location>
</feature>
<feature type="signal peptide" evidence="2">
    <location>
        <begin position="1"/>
        <end position="23"/>
    </location>
</feature>
<evidence type="ECO:0000313" key="4">
    <source>
        <dbReference type="Proteomes" id="UP000034680"/>
    </source>
</evidence>
<sequence length="754" mass="76215">MRFVKNLLVAAGLATTVLDGVVGAPAGNIRPLYPSKPFPPASTTTGNATTTSYTRGGGLPHFPSGKATIVVPGTSISLPVRPDNTPAFGAPGNSLPVGPDPVHPTGISGQEPPFPVSRVVDRGDEGATVFTVTTTSTTTVSTSWSNRAGEPPASVTAGADAHATEGLSDETETPEPSTPAASAIDARDTAALAASTSCVGRCAVNSEKTVEAPAVTQQAGYNFHERQMLPISGNVAAAVSSACVGGCAVNTEKTVEAAAVTERQMLPITSSTISARDAAASSSCVGGCPANSEKTARAQAITERQMLPISGNIAAVVSSACVGGCAVNTEKTVEAAAVTERQMLPITSATLSARNTAAAASSPCAGGCAVNSDKGSESPAGTQQADYVEFAQATQGAISTVTATDMHTVTLAPSSSSTPITTTTVVSTELVTITVPKLSSTSSDNCTTPTSMVSGSYSWAATTTWSAPTSITSHDGTGPARSITETSRDFPPHNGTLTFTRTCISATDKSEETVNTIASTLTSSTYSVTTATETATGQTCNQVSCSLSTWIVTETETLTSSTSPAPADATTATTGATPTSDADTCTSTQSSTTSSAEETTLTTVHTHTTTTVSSPTSSPSPTSPADETTLTTVHTHITTTLSGTLGVGPPHLTPPPITRRDDGPPPEAGPLDPPPRFSATSGVVIPFPVDPPVDTPIGQTAPEPGSCPPWISTRPPCPTRTETEGTSKSLPRMIHTPPHGSRSMLVTSVIPTAA</sequence>
<feature type="region of interest" description="Disordered" evidence="1">
    <location>
        <begin position="700"/>
        <end position="743"/>
    </location>
</feature>
<feature type="region of interest" description="Disordered" evidence="1">
    <location>
        <begin position="35"/>
        <end position="61"/>
    </location>
</feature>
<dbReference type="AlphaFoldDB" id="A0A0G2IE52"/>
<feature type="region of interest" description="Disordered" evidence="1">
    <location>
        <begin position="557"/>
        <end position="678"/>
    </location>
</feature>
<protein>
    <submittedName>
        <fullName evidence="3">Uncharacterized protein</fullName>
    </submittedName>
</protein>
<dbReference type="Proteomes" id="UP000034680">
    <property type="component" value="Unassembled WGS sequence"/>
</dbReference>
<evidence type="ECO:0000256" key="1">
    <source>
        <dbReference type="SAM" id="MobiDB-lite"/>
    </source>
</evidence>
<feature type="compositionally biased region" description="Low complexity" evidence="1">
    <location>
        <begin position="557"/>
        <end position="644"/>
    </location>
</feature>
<comment type="caution">
    <text evidence="3">The sequence shown here is derived from an EMBL/GenBank/DDBJ whole genome shotgun (WGS) entry which is preliminary data.</text>
</comment>
<reference evidence="3 4" key="2">
    <citation type="submission" date="2015-05" db="EMBL/GenBank/DDBJ databases">
        <authorList>
            <person name="Morales-Cruz A."/>
            <person name="Amrine K.C."/>
            <person name="Cantu D."/>
        </authorList>
    </citation>
    <scope>NUCLEOTIDE SEQUENCE [LARGE SCALE GENOMIC DNA]</scope>
    <source>
        <strain evidence="3">DA912</strain>
    </source>
</reference>
<proteinExistence type="predicted"/>
<evidence type="ECO:0000313" key="3">
    <source>
        <dbReference type="EMBL" id="KKY37920.1"/>
    </source>
</evidence>
<evidence type="ECO:0000256" key="2">
    <source>
        <dbReference type="SAM" id="SignalP"/>
    </source>
</evidence>
<gene>
    <name evidence="3" type="ORF">UCDDA912_g02137</name>
</gene>
<accession>A0A0G2IE52</accession>
<keyword evidence="4" id="KW-1185">Reference proteome</keyword>
<name>A0A0G2IE52_9PEZI</name>
<dbReference type="OrthoDB" id="5981048at2759"/>
<organism evidence="3 4">
    <name type="scientific">Diaporthe ampelina</name>
    <dbReference type="NCBI Taxonomy" id="1214573"/>
    <lineage>
        <taxon>Eukaryota</taxon>
        <taxon>Fungi</taxon>
        <taxon>Dikarya</taxon>
        <taxon>Ascomycota</taxon>
        <taxon>Pezizomycotina</taxon>
        <taxon>Sordariomycetes</taxon>
        <taxon>Sordariomycetidae</taxon>
        <taxon>Diaporthales</taxon>
        <taxon>Diaporthaceae</taxon>
        <taxon>Diaporthe</taxon>
    </lineage>
</organism>
<keyword evidence="2" id="KW-0732">Signal</keyword>
<feature type="compositionally biased region" description="Low complexity" evidence="1">
    <location>
        <begin position="43"/>
        <end position="54"/>
    </location>
</feature>
<feature type="region of interest" description="Disordered" evidence="1">
    <location>
        <begin position="135"/>
        <end position="183"/>
    </location>
</feature>
<dbReference type="EMBL" id="LCUC01000066">
    <property type="protein sequence ID" value="KKY37920.1"/>
    <property type="molecule type" value="Genomic_DNA"/>
</dbReference>
<feature type="compositionally biased region" description="Pro residues" evidence="1">
    <location>
        <begin position="665"/>
        <end position="676"/>
    </location>
</feature>
<feature type="region of interest" description="Disordered" evidence="1">
    <location>
        <begin position="470"/>
        <end position="494"/>
    </location>
</feature>